<gene>
    <name evidence="2" type="ORF">UFB30_03920</name>
</gene>
<evidence type="ECO:0000313" key="2">
    <source>
        <dbReference type="EMBL" id="MDZ5711354.1"/>
    </source>
</evidence>
<organism evidence="2 3">
    <name type="scientific">Jeotgalibacillus haloalkalitolerans</name>
    <dbReference type="NCBI Taxonomy" id="3104292"/>
    <lineage>
        <taxon>Bacteria</taxon>
        <taxon>Bacillati</taxon>
        <taxon>Bacillota</taxon>
        <taxon>Bacilli</taxon>
        <taxon>Bacillales</taxon>
        <taxon>Caryophanaceae</taxon>
        <taxon>Jeotgalibacillus</taxon>
    </lineage>
</organism>
<dbReference type="Proteomes" id="UP001292084">
    <property type="component" value="Unassembled WGS sequence"/>
</dbReference>
<sequence length="46" mass="5280">MQKLRQEKEADAASHEEEPDIAVENRPDPQQTTERNEVELNATCLD</sequence>
<reference evidence="2 3" key="1">
    <citation type="submission" date="2023-12" db="EMBL/GenBank/DDBJ databases">
        <title>Jeotgalibacillus haloalkaliphilus sp. nov., a novel salt-tolerant bacteria, isolated from the estuary of the Fenhe River into the Yellow River.</title>
        <authorList>
            <person name="Li Y."/>
        </authorList>
    </citation>
    <scope>NUCLEOTIDE SEQUENCE [LARGE SCALE GENOMIC DNA]</scope>
    <source>
        <strain evidence="2 3">HH7-29</strain>
    </source>
</reference>
<protein>
    <submittedName>
        <fullName evidence="2">Uncharacterized protein</fullName>
    </submittedName>
</protein>
<feature type="compositionally biased region" description="Basic and acidic residues" evidence="1">
    <location>
        <begin position="1"/>
        <end position="16"/>
    </location>
</feature>
<evidence type="ECO:0000256" key="1">
    <source>
        <dbReference type="SAM" id="MobiDB-lite"/>
    </source>
</evidence>
<evidence type="ECO:0000313" key="3">
    <source>
        <dbReference type="Proteomes" id="UP001292084"/>
    </source>
</evidence>
<dbReference type="EMBL" id="JAXQNN010000001">
    <property type="protein sequence ID" value="MDZ5711354.1"/>
    <property type="molecule type" value="Genomic_DNA"/>
</dbReference>
<name>A0ABU5KJB3_9BACL</name>
<keyword evidence="3" id="KW-1185">Reference proteome</keyword>
<feature type="region of interest" description="Disordered" evidence="1">
    <location>
        <begin position="1"/>
        <end position="46"/>
    </location>
</feature>
<accession>A0ABU5KJB3</accession>
<comment type="caution">
    <text evidence="2">The sequence shown here is derived from an EMBL/GenBank/DDBJ whole genome shotgun (WGS) entry which is preliminary data.</text>
</comment>
<proteinExistence type="predicted"/>